<feature type="region of interest" description="Disordered" evidence="1">
    <location>
        <begin position="36"/>
        <end position="91"/>
    </location>
</feature>
<dbReference type="RefSeq" id="XP_018696038.1">
    <property type="nucleotide sequence ID" value="XM_018833414.1"/>
</dbReference>
<gene>
    <name evidence="2" type="ORF">AYL99_01898</name>
</gene>
<accession>A0A178ZTC4</accession>
<reference evidence="2 3" key="1">
    <citation type="submission" date="2016-04" db="EMBL/GenBank/DDBJ databases">
        <title>Draft genome of Fonsecaea erecta CBS 125763.</title>
        <authorList>
            <person name="Weiss V.A."/>
            <person name="Vicente V.A."/>
            <person name="Raittz R.T."/>
            <person name="Moreno L.F."/>
            <person name="De Souza E.M."/>
            <person name="Pedrosa F.O."/>
            <person name="Steffens M.B."/>
            <person name="Faoro H."/>
            <person name="Tadra-Sfeir M.Z."/>
            <person name="Najafzadeh M.J."/>
            <person name="Felipe M.S."/>
            <person name="Teixeira M."/>
            <person name="Sun J."/>
            <person name="Xi L."/>
            <person name="Gomes R."/>
            <person name="De Azevedo C.M."/>
            <person name="Salgado C.G."/>
            <person name="Da Silva M.B."/>
            <person name="Nascimento M.F."/>
            <person name="Queiroz-Telles F."/>
            <person name="Attili D.S."/>
            <person name="Gorbushina A."/>
        </authorList>
    </citation>
    <scope>NUCLEOTIDE SEQUENCE [LARGE SCALE GENOMIC DNA]</scope>
    <source>
        <strain evidence="2 3">CBS 125763</strain>
    </source>
</reference>
<protein>
    <submittedName>
        <fullName evidence="2">Uncharacterized protein</fullName>
    </submittedName>
</protein>
<sequence length="576" mass="65565">MASSRAPSAPITVRFMIQDPGARQSGQDKTTKIALARSHAAKHVGRRTRWERQMSYRRELERDSSQRHKPEKPIAHDGMDDDAHDQQSESSKVLVHNALTQSKRDPFSPYNASEHPAVFQDLIEYTYDKLWPDLIEVQGKPAVHPGRRQWRLAAQECPAVHHVHLASVADFGKAMYDAAGYGAMFDRLRLFHHTKALRLVRQVIQNMDPNGIPTDSLVMAVYNLSYQGLDWDKRVFPECHPPPPTLNARFLARYGRKIPHAEHMRAMNLLIQAKGGLEEVKLIGIAEMIWLWSLNNCTTLIQQPSFPLLKSYEDLLTDYTENVKKSPGNGTFGRLGTGFLLLPARDAIGRLREYLLCTAAVTVELSHLEPGYEKTREWRRLLAVARANHHQILALPTEIPLSEAGSEEERLIFAITRLGALLYNDMVVYPQIDSSEIKPRLARTLRHALTEKFLKFTPGGGREEYRPLVLWTLLLGCIGATFTPDRPWFVAQLHERSAQLGLVKFADFKAVMACYLWFENMDEPARKAWYAGSNVFRTQHLGEGEEGADEDKNKDQPKDTNRDREKDKDSKHQADV</sequence>
<dbReference type="AlphaFoldDB" id="A0A178ZTC4"/>
<feature type="region of interest" description="Disordered" evidence="1">
    <location>
        <begin position="540"/>
        <end position="576"/>
    </location>
</feature>
<proteinExistence type="predicted"/>
<dbReference type="STRING" id="1367422.A0A178ZTC4"/>
<evidence type="ECO:0000256" key="1">
    <source>
        <dbReference type="SAM" id="MobiDB-lite"/>
    </source>
</evidence>
<dbReference type="PANTHER" id="PTHR37540">
    <property type="entry name" value="TRANSCRIPTION FACTOR (ACR-2), PUTATIVE-RELATED-RELATED"/>
    <property type="match status" value="1"/>
</dbReference>
<evidence type="ECO:0000313" key="3">
    <source>
        <dbReference type="Proteomes" id="UP000078343"/>
    </source>
</evidence>
<organism evidence="2 3">
    <name type="scientific">Fonsecaea erecta</name>
    <dbReference type="NCBI Taxonomy" id="1367422"/>
    <lineage>
        <taxon>Eukaryota</taxon>
        <taxon>Fungi</taxon>
        <taxon>Dikarya</taxon>
        <taxon>Ascomycota</taxon>
        <taxon>Pezizomycotina</taxon>
        <taxon>Eurotiomycetes</taxon>
        <taxon>Chaetothyriomycetidae</taxon>
        <taxon>Chaetothyriales</taxon>
        <taxon>Herpotrichiellaceae</taxon>
        <taxon>Fonsecaea</taxon>
    </lineage>
</organism>
<dbReference type="OrthoDB" id="3469466at2759"/>
<dbReference type="Proteomes" id="UP000078343">
    <property type="component" value="Unassembled WGS sequence"/>
</dbReference>
<evidence type="ECO:0000313" key="2">
    <source>
        <dbReference type="EMBL" id="OAP62671.1"/>
    </source>
</evidence>
<dbReference type="EMBL" id="LVYI01000002">
    <property type="protein sequence ID" value="OAP62671.1"/>
    <property type="molecule type" value="Genomic_DNA"/>
</dbReference>
<name>A0A178ZTC4_9EURO</name>
<keyword evidence="3" id="KW-1185">Reference proteome</keyword>
<dbReference type="GeneID" id="30006068"/>
<dbReference type="PANTHER" id="PTHR37540:SF5">
    <property type="entry name" value="TRANSCRIPTION FACTOR DOMAIN-CONTAINING PROTEIN"/>
    <property type="match status" value="1"/>
</dbReference>
<feature type="compositionally biased region" description="Basic and acidic residues" evidence="1">
    <location>
        <begin position="48"/>
        <end position="78"/>
    </location>
</feature>
<comment type="caution">
    <text evidence="2">The sequence shown here is derived from an EMBL/GenBank/DDBJ whole genome shotgun (WGS) entry which is preliminary data.</text>
</comment>
<feature type="compositionally biased region" description="Basic and acidic residues" evidence="1">
    <location>
        <begin position="550"/>
        <end position="576"/>
    </location>
</feature>